<dbReference type="InterPro" id="IPR051604">
    <property type="entry name" value="Ergot_Alk_Oxidoreductase"/>
</dbReference>
<feature type="domain" description="NmrA-like" evidence="1">
    <location>
        <begin position="3"/>
        <end position="244"/>
    </location>
</feature>
<dbReference type="Pfam" id="PF05368">
    <property type="entry name" value="NmrA"/>
    <property type="match status" value="1"/>
</dbReference>
<dbReference type="EMBL" id="CP098735">
    <property type="protein sequence ID" value="USE77046.1"/>
    <property type="molecule type" value="Genomic_DNA"/>
</dbReference>
<reference evidence="2" key="1">
    <citation type="submission" date="2022-06" db="EMBL/GenBank/DDBJ databases">
        <title>Complete genome sequence and characterization of Cupriavidus gilardii QJ1 isolated from contaminating cells.</title>
        <authorList>
            <person name="Qi J."/>
        </authorList>
    </citation>
    <scope>NUCLEOTIDE SEQUENCE</scope>
    <source>
        <strain evidence="2">QJ1</strain>
    </source>
</reference>
<dbReference type="Proteomes" id="UP001056648">
    <property type="component" value="Chromosome 1"/>
</dbReference>
<keyword evidence="3" id="KW-1185">Reference proteome</keyword>
<dbReference type="PANTHER" id="PTHR43162:SF1">
    <property type="entry name" value="PRESTALK A DIFFERENTIATION PROTEIN A"/>
    <property type="match status" value="1"/>
</dbReference>
<protein>
    <submittedName>
        <fullName evidence="2">NAD(P)H-binding protein</fullName>
    </submittedName>
</protein>
<organism evidence="2 3">
    <name type="scientific">Cupriavidus gilardii</name>
    <dbReference type="NCBI Taxonomy" id="82541"/>
    <lineage>
        <taxon>Bacteria</taxon>
        <taxon>Pseudomonadati</taxon>
        <taxon>Pseudomonadota</taxon>
        <taxon>Betaproteobacteria</taxon>
        <taxon>Burkholderiales</taxon>
        <taxon>Burkholderiaceae</taxon>
        <taxon>Cupriavidus</taxon>
    </lineage>
</organism>
<dbReference type="InterPro" id="IPR036291">
    <property type="entry name" value="NAD(P)-bd_dom_sf"/>
</dbReference>
<dbReference type="RefSeq" id="WP_053823440.1">
    <property type="nucleotide sequence ID" value="NZ_CP054624.1"/>
</dbReference>
<dbReference type="GeneID" id="70688442"/>
<dbReference type="PANTHER" id="PTHR43162">
    <property type="match status" value="1"/>
</dbReference>
<evidence type="ECO:0000313" key="2">
    <source>
        <dbReference type="EMBL" id="USE77046.1"/>
    </source>
</evidence>
<evidence type="ECO:0000313" key="3">
    <source>
        <dbReference type="Proteomes" id="UP001056648"/>
    </source>
</evidence>
<dbReference type="Gene3D" id="3.90.25.10">
    <property type="entry name" value="UDP-galactose 4-epimerase, domain 1"/>
    <property type="match status" value="1"/>
</dbReference>
<accession>A0ABY4VMR6</accession>
<evidence type="ECO:0000259" key="1">
    <source>
        <dbReference type="Pfam" id="PF05368"/>
    </source>
</evidence>
<dbReference type="InterPro" id="IPR008030">
    <property type="entry name" value="NmrA-like"/>
</dbReference>
<gene>
    <name evidence="2" type="ORF">NDR89_07230</name>
</gene>
<sequence length="287" mass="30790">MYVIMGGTGHVGSATAEALLARGQAVTIVTRSAARAAKWCDKGADIVEADVEDVASLRAAFRRGRRAFLLNPPGDTSKDTDAIERHTVANIVAALQGSGLEKVVAESTGGAQPGERIGDLSVLWELEEGLRRQPIPAAINRAAYYMSNWEWLLDSVRSTGKLPTMFPADLPIPMVAPRDLGEAAAARLMSPLDDVGVRYVEGPRRYSSKDVATAFSQALGRPVEVEVVPRDKWKETFLGLGFSEAAADSYARMTAASVDGGFDLPEEPLKGGTALEEYIGSLVEQWQ</sequence>
<dbReference type="SUPFAM" id="SSF51735">
    <property type="entry name" value="NAD(P)-binding Rossmann-fold domains"/>
    <property type="match status" value="1"/>
</dbReference>
<name>A0ABY4VMR6_9BURK</name>
<dbReference type="Gene3D" id="3.40.50.720">
    <property type="entry name" value="NAD(P)-binding Rossmann-like Domain"/>
    <property type="match status" value="1"/>
</dbReference>
<proteinExistence type="predicted"/>